<feature type="transmembrane region" description="Helical" evidence="1">
    <location>
        <begin position="135"/>
        <end position="156"/>
    </location>
</feature>
<keyword evidence="3" id="KW-1185">Reference proteome</keyword>
<sequence length="171" mass="18480">MASTAAHHATGWAAGVIAAALVAHSGAGGPYHGWIVAAFAAGVAGSTAPDWLEVAWWSRKRRLWITHRTATHWGIGWLALLAGAYHWLGHSPFAAPLFGFACGGLMHLLADWPNPLGVPWIVGRHSLNWWNSGRCDLLIVAASWVSAWFVVAHVWAHGWHAVPWLRKIGVG</sequence>
<feature type="transmembrane region" description="Helical" evidence="1">
    <location>
        <begin position="35"/>
        <end position="58"/>
    </location>
</feature>
<organism evidence="2 3">
    <name type="scientific">Paraburkholderia humisilvae</name>
    <dbReference type="NCBI Taxonomy" id="627669"/>
    <lineage>
        <taxon>Bacteria</taxon>
        <taxon>Pseudomonadati</taxon>
        <taxon>Pseudomonadota</taxon>
        <taxon>Betaproteobacteria</taxon>
        <taxon>Burkholderiales</taxon>
        <taxon>Burkholderiaceae</taxon>
        <taxon>Paraburkholderia</taxon>
    </lineage>
</organism>
<dbReference type="Proteomes" id="UP000494363">
    <property type="component" value="Unassembled WGS sequence"/>
</dbReference>
<evidence type="ECO:0000313" key="3">
    <source>
        <dbReference type="Proteomes" id="UP000494363"/>
    </source>
</evidence>
<protein>
    <recommendedName>
        <fullName evidence="4">LexA-binding, inner membrane-associated hydrolase</fullName>
    </recommendedName>
</protein>
<name>A0A6J5E986_9BURK</name>
<gene>
    <name evidence="2" type="ORF">LMG29542_04462</name>
</gene>
<keyword evidence="1" id="KW-0472">Membrane</keyword>
<accession>A0A6J5E986</accession>
<evidence type="ECO:0008006" key="4">
    <source>
        <dbReference type="Google" id="ProtNLM"/>
    </source>
</evidence>
<keyword evidence="1" id="KW-1133">Transmembrane helix</keyword>
<evidence type="ECO:0000313" key="2">
    <source>
        <dbReference type="EMBL" id="CAB3762943.1"/>
    </source>
</evidence>
<dbReference type="InterPro" id="IPR007404">
    <property type="entry name" value="YdjM-like"/>
</dbReference>
<dbReference type="AlphaFoldDB" id="A0A6J5E986"/>
<dbReference type="Pfam" id="PF04307">
    <property type="entry name" value="YdjM"/>
    <property type="match status" value="1"/>
</dbReference>
<feature type="transmembrane region" description="Helical" evidence="1">
    <location>
        <begin position="70"/>
        <end position="88"/>
    </location>
</feature>
<proteinExistence type="predicted"/>
<dbReference type="EMBL" id="CADIKH010000021">
    <property type="protein sequence ID" value="CAB3762943.1"/>
    <property type="molecule type" value="Genomic_DNA"/>
</dbReference>
<reference evidence="2 3" key="1">
    <citation type="submission" date="2020-04" db="EMBL/GenBank/DDBJ databases">
        <authorList>
            <person name="De Canck E."/>
        </authorList>
    </citation>
    <scope>NUCLEOTIDE SEQUENCE [LARGE SCALE GENOMIC DNA]</scope>
    <source>
        <strain evidence="2 3">LMG 29542</strain>
    </source>
</reference>
<evidence type="ECO:0000256" key="1">
    <source>
        <dbReference type="SAM" id="Phobius"/>
    </source>
</evidence>
<dbReference type="RefSeq" id="WP_175228715.1">
    <property type="nucleotide sequence ID" value="NZ_CADIKH010000021.1"/>
</dbReference>
<keyword evidence="1" id="KW-0812">Transmembrane</keyword>